<sequence length="138" mass="15487">MQTNLIYKIILPILLIGLAGHAQSADEPPEMTCYEPFSQFEMNQCALKAFELADIELNNEYKKALKAAIEIDGYLSDDLRGAKPALMAAQRAWIKYRDLACTSEGFSYRGGTMEPFLVSACKEDLTRARAERLHHLGE</sequence>
<evidence type="ECO:0000313" key="3">
    <source>
        <dbReference type="EMBL" id="PCI98487.1"/>
    </source>
</evidence>
<name>A0A2A4YW05_9PROT</name>
<dbReference type="Gene3D" id="1.20.1270.180">
    <property type="match status" value="1"/>
</dbReference>
<reference evidence="3" key="2">
    <citation type="journal article" date="2018" name="ISME J.">
        <title>A dynamic microbial community with high functional redundancy inhabits the cold, oxic subseafloor aquifer.</title>
        <authorList>
            <person name="Tully B.J."/>
            <person name="Wheat C.G."/>
            <person name="Glazer B.T."/>
            <person name="Huber J.A."/>
        </authorList>
    </citation>
    <scope>NUCLEOTIDE SEQUENCE</scope>
    <source>
        <strain evidence="3">NORP83</strain>
    </source>
</reference>
<dbReference type="AlphaFoldDB" id="A0A2A4YW05"/>
<organism evidence="3">
    <name type="scientific">OCS116 cluster bacterium</name>
    <dbReference type="NCBI Taxonomy" id="2030921"/>
    <lineage>
        <taxon>Bacteria</taxon>
        <taxon>Pseudomonadati</taxon>
        <taxon>Pseudomonadota</taxon>
        <taxon>Alphaproteobacteria</taxon>
        <taxon>OCS116 cluster</taxon>
    </lineage>
</organism>
<reference key="1">
    <citation type="submission" date="2017-08" db="EMBL/GenBank/DDBJ databases">
        <title>A dynamic microbial community with high functional redundancy inhabits the cold, oxic subseafloor aquifer.</title>
        <authorList>
            <person name="Tully B.J."/>
            <person name="Wheat C.G."/>
            <person name="Glazer B.T."/>
            <person name="Huber J.A."/>
        </authorList>
    </citation>
    <scope>NUCLEOTIDE SEQUENCE [LARGE SCALE GENOMIC DNA]</scope>
</reference>
<feature type="chain" id="PRO_5012607752" description="Lysozyme inhibitor LprI-like N-terminal domain-containing protein" evidence="1">
    <location>
        <begin position="25"/>
        <end position="138"/>
    </location>
</feature>
<keyword evidence="1" id="KW-0732">Signal</keyword>
<dbReference type="PANTHER" id="PTHR39176:SF1">
    <property type="entry name" value="PERIPLASMIC PROTEIN"/>
    <property type="match status" value="1"/>
</dbReference>
<gene>
    <name evidence="3" type="ORF">COB13_13670</name>
</gene>
<protein>
    <recommendedName>
        <fullName evidence="2">Lysozyme inhibitor LprI-like N-terminal domain-containing protein</fullName>
    </recommendedName>
</protein>
<feature type="signal peptide" evidence="1">
    <location>
        <begin position="1"/>
        <end position="24"/>
    </location>
</feature>
<feature type="domain" description="Lysozyme inhibitor LprI-like N-terminal" evidence="2">
    <location>
        <begin position="38"/>
        <end position="133"/>
    </location>
</feature>
<dbReference type="Pfam" id="PF07007">
    <property type="entry name" value="LprI"/>
    <property type="match status" value="1"/>
</dbReference>
<accession>A0A2A4YW05</accession>
<dbReference type="PANTHER" id="PTHR39176">
    <property type="entry name" value="PERIPLASMIC PROTEIN-RELATED"/>
    <property type="match status" value="1"/>
</dbReference>
<comment type="caution">
    <text evidence="3">The sequence shown here is derived from an EMBL/GenBank/DDBJ whole genome shotgun (WGS) entry which is preliminary data.</text>
</comment>
<dbReference type="EMBL" id="NVUS01000021">
    <property type="protein sequence ID" value="PCI98487.1"/>
    <property type="molecule type" value="Genomic_DNA"/>
</dbReference>
<proteinExistence type="predicted"/>
<dbReference type="InterPro" id="IPR009739">
    <property type="entry name" value="LprI-like_N"/>
</dbReference>
<evidence type="ECO:0000259" key="2">
    <source>
        <dbReference type="Pfam" id="PF07007"/>
    </source>
</evidence>
<evidence type="ECO:0000256" key="1">
    <source>
        <dbReference type="SAM" id="SignalP"/>
    </source>
</evidence>